<dbReference type="RefSeq" id="WP_103975655.1">
    <property type="nucleotide sequence ID" value="NZ_PGFZ01000016.1"/>
</dbReference>
<protein>
    <recommendedName>
        <fullName evidence="4">DNA gyrase subunit B</fullName>
    </recommendedName>
</protein>
<organism evidence="2 3">
    <name type="scientific">Methylovulum psychrotolerans</name>
    <dbReference type="NCBI Taxonomy" id="1704499"/>
    <lineage>
        <taxon>Bacteria</taxon>
        <taxon>Pseudomonadati</taxon>
        <taxon>Pseudomonadota</taxon>
        <taxon>Gammaproteobacteria</taxon>
        <taxon>Methylococcales</taxon>
        <taxon>Methylococcaceae</taxon>
        <taxon>Methylovulum</taxon>
    </lineage>
</organism>
<feature type="transmembrane region" description="Helical" evidence="1">
    <location>
        <begin position="26"/>
        <end position="43"/>
    </location>
</feature>
<feature type="transmembrane region" description="Helical" evidence="1">
    <location>
        <begin position="125"/>
        <end position="149"/>
    </location>
</feature>
<keyword evidence="1" id="KW-0472">Membrane</keyword>
<keyword evidence="1" id="KW-0812">Transmembrane</keyword>
<feature type="transmembrane region" description="Helical" evidence="1">
    <location>
        <begin position="155"/>
        <end position="171"/>
    </location>
</feature>
<comment type="caution">
    <text evidence="2">The sequence shown here is derived from an EMBL/GenBank/DDBJ whole genome shotgun (WGS) entry which is preliminary data.</text>
</comment>
<evidence type="ECO:0008006" key="4">
    <source>
        <dbReference type="Google" id="ProtNLM"/>
    </source>
</evidence>
<gene>
    <name evidence="2" type="ORF">AADEFJLK_04190</name>
</gene>
<dbReference type="AlphaFoldDB" id="A0A2S5CGZ2"/>
<keyword evidence="1" id="KW-1133">Transmembrane helix</keyword>
<proteinExistence type="predicted"/>
<accession>A0A2S5CGZ2</accession>
<dbReference type="EMBL" id="PGFZ01000016">
    <property type="protein sequence ID" value="POZ50066.1"/>
    <property type="molecule type" value="Genomic_DNA"/>
</dbReference>
<evidence type="ECO:0000313" key="2">
    <source>
        <dbReference type="EMBL" id="POZ50066.1"/>
    </source>
</evidence>
<feature type="transmembrane region" description="Helical" evidence="1">
    <location>
        <begin position="76"/>
        <end position="96"/>
    </location>
</feature>
<feature type="transmembrane region" description="Helical" evidence="1">
    <location>
        <begin position="50"/>
        <end position="70"/>
    </location>
</feature>
<evidence type="ECO:0000256" key="1">
    <source>
        <dbReference type="SAM" id="Phobius"/>
    </source>
</evidence>
<dbReference type="Proteomes" id="UP000237423">
    <property type="component" value="Unassembled WGS sequence"/>
</dbReference>
<sequence>MLRVILACALLLYPLAVYLGIQVLAPWKMALALLVVLTARFFLSPADRQLGWPLMGFGVLYCAFAIWQNSALGLRLYPVGVNACFFLLFALSLLYPPPIVERLARMQDPNLSAQGVIHTRKVTQVWCVFFIVNGLIAAGTALWGSFFWWSLYNGFISYMLIGLLMGIEYLIRIRMQAREQ</sequence>
<evidence type="ECO:0000313" key="3">
    <source>
        <dbReference type="Proteomes" id="UP000237423"/>
    </source>
</evidence>
<name>A0A2S5CGZ2_9GAMM</name>
<reference evidence="2 3" key="1">
    <citation type="submission" date="2017-11" db="EMBL/GenBank/DDBJ databases">
        <title>Draft Genome Sequence of Methylobacter psychrotolerans Sph1T, an Obligate Methanotroph from Low-Temperature Environments.</title>
        <authorList>
            <person name="Oshkin I.Y."/>
            <person name="Miroshnikov K."/>
            <person name="Belova S.E."/>
            <person name="Korzhenkov A."/>
            <person name="Toshchakov S.V."/>
            <person name="Dedysh S.N."/>
        </authorList>
    </citation>
    <scope>NUCLEOTIDE SEQUENCE [LARGE SCALE GENOMIC DNA]</scope>
    <source>
        <strain evidence="2 3">Sph1</strain>
    </source>
</reference>